<keyword evidence="2" id="KW-0378">Hydrolase</keyword>
<evidence type="ECO:0000313" key="7">
    <source>
        <dbReference type="Proteomes" id="UP000600449"/>
    </source>
</evidence>
<accession>A0A917QJG7</accession>
<feature type="region of interest" description="Disordered" evidence="4">
    <location>
        <begin position="170"/>
        <end position="196"/>
    </location>
</feature>
<dbReference type="EMBL" id="BMMF01000016">
    <property type="protein sequence ID" value="GGK51974.1"/>
    <property type="molecule type" value="Genomic_DNA"/>
</dbReference>
<dbReference type="GO" id="GO:0008408">
    <property type="term" value="F:3'-5' exonuclease activity"/>
    <property type="evidence" value="ECO:0007669"/>
    <property type="project" value="TreeGrafter"/>
</dbReference>
<keyword evidence="7" id="KW-1185">Reference proteome</keyword>
<dbReference type="PANTHER" id="PTHR30231">
    <property type="entry name" value="DNA POLYMERASE III SUBUNIT EPSILON"/>
    <property type="match status" value="1"/>
</dbReference>
<dbReference type="GO" id="GO:0006259">
    <property type="term" value="P:DNA metabolic process"/>
    <property type="evidence" value="ECO:0007669"/>
    <property type="project" value="UniProtKB-ARBA"/>
</dbReference>
<dbReference type="Gene3D" id="3.30.420.10">
    <property type="entry name" value="Ribonuclease H-like superfamily/Ribonuclease H"/>
    <property type="match status" value="1"/>
</dbReference>
<dbReference type="GO" id="GO:0003676">
    <property type="term" value="F:nucleic acid binding"/>
    <property type="evidence" value="ECO:0007669"/>
    <property type="project" value="InterPro"/>
</dbReference>
<keyword evidence="3 6" id="KW-0269">Exonuclease</keyword>
<name>A0A917QJG7_9HYPH</name>
<sequence length="196" mass="21080">MDYCVLDVETANTDCGSICQIGIVCVEGDAVIAEHVTYVDPGCGFSPFNIRVHGIRPEHVAGAPTFAALYDELRARLTGHLVVQQGGFDKTALARAAAACGREEIDARWINNVSVARRAWPGLPGYGLAKMAARLELTFRHHDALEDARVTQAIFARAVAETGIAPHDWPARLAAPVQRKPSTRREPAPEAATAAE</sequence>
<dbReference type="PANTHER" id="PTHR30231:SF4">
    <property type="entry name" value="PROTEIN NEN2"/>
    <property type="match status" value="1"/>
</dbReference>
<evidence type="ECO:0000259" key="5">
    <source>
        <dbReference type="SMART" id="SM00479"/>
    </source>
</evidence>
<dbReference type="InterPro" id="IPR036397">
    <property type="entry name" value="RNaseH_sf"/>
</dbReference>
<protein>
    <submittedName>
        <fullName evidence="6">Exonuclease</fullName>
    </submittedName>
</protein>
<evidence type="ECO:0000256" key="2">
    <source>
        <dbReference type="ARBA" id="ARBA00022801"/>
    </source>
</evidence>
<comment type="caution">
    <text evidence="6">The sequence shown here is derived from an EMBL/GenBank/DDBJ whole genome shotgun (WGS) entry which is preliminary data.</text>
</comment>
<keyword evidence="1" id="KW-0540">Nuclease</keyword>
<dbReference type="Gene3D" id="1.20.5.140">
    <property type="match status" value="1"/>
</dbReference>
<evidence type="ECO:0000256" key="3">
    <source>
        <dbReference type="ARBA" id="ARBA00022839"/>
    </source>
</evidence>
<dbReference type="SUPFAM" id="SSF53098">
    <property type="entry name" value="Ribonuclease H-like"/>
    <property type="match status" value="1"/>
</dbReference>
<gene>
    <name evidence="6" type="primary">polC</name>
    <name evidence="6" type="ORF">GCM10011322_43730</name>
</gene>
<evidence type="ECO:0000313" key="6">
    <source>
        <dbReference type="EMBL" id="GGK51974.1"/>
    </source>
</evidence>
<evidence type="ECO:0000256" key="1">
    <source>
        <dbReference type="ARBA" id="ARBA00022722"/>
    </source>
</evidence>
<proteinExistence type="predicted"/>
<dbReference type="SMART" id="SM00479">
    <property type="entry name" value="EXOIII"/>
    <property type="match status" value="1"/>
</dbReference>
<reference evidence="6 7" key="1">
    <citation type="journal article" date="2014" name="Int. J. Syst. Evol. Microbiol.">
        <title>Complete genome sequence of Corynebacterium casei LMG S-19264T (=DSM 44701T), isolated from a smear-ripened cheese.</title>
        <authorList>
            <consortium name="US DOE Joint Genome Institute (JGI-PGF)"/>
            <person name="Walter F."/>
            <person name="Albersmeier A."/>
            <person name="Kalinowski J."/>
            <person name="Ruckert C."/>
        </authorList>
    </citation>
    <scope>NUCLEOTIDE SEQUENCE [LARGE SCALE GENOMIC DNA]</scope>
    <source>
        <strain evidence="6 7">CGMCC 1.9161</strain>
    </source>
</reference>
<dbReference type="InterPro" id="IPR012337">
    <property type="entry name" value="RNaseH-like_sf"/>
</dbReference>
<dbReference type="Pfam" id="PF00929">
    <property type="entry name" value="RNase_T"/>
    <property type="match status" value="1"/>
</dbReference>
<organism evidence="6 7">
    <name type="scientific">Salinarimonas ramus</name>
    <dbReference type="NCBI Taxonomy" id="690164"/>
    <lineage>
        <taxon>Bacteria</taxon>
        <taxon>Pseudomonadati</taxon>
        <taxon>Pseudomonadota</taxon>
        <taxon>Alphaproteobacteria</taxon>
        <taxon>Hyphomicrobiales</taxon>
        <taxon>Salinarimonadaceae</taxon>
        <taxon>Salinarimonas</taxon>
    </lineage>
</organism>
<evidence type="ECO:0000256" key="4">
    <source>
        <dbReference type="SAM" id="MobiDB-lite"/>
    </source>
</evidence>
<feature type="domain" description="Exonuclease" evidence="5">
    <location>
        <begin position="2"/>
        <end position="164"/>
    </location>
</feature>
<dbReference type="Proteomes" id="UP000600449">
    <property type="component" value="Unassembled WGS sequence"/>
</dbReference>
<dbReference type="InterPro" id="IPR013520">
    <property type="entry name" value="Ribonucl_H"/>
</dbReference>
<dbReference type="AlphaFoldDB" id="A0A917QJG7"/>